<organism evidence="3">
    <name type="scientific">uncultured Caudovirales phage</name>
    <dbReference type="NCBI Taxonomy" id="2100421"/>
    <lineage>
        <taxon>Viruses</taxon>
        <taxon>Duplodnaviria</taxon>
        <taxon>Heunggongvirae</taxon>
        <taxon>Uroviricota</taxon>
        <taxon>Caudoviricetes</taxon>
        <taxon>Peduoviridae</taxon>
        <taxon>Maltschvirus</taxon>
        <taxon>Maltschvirus maltsch</taxon>
    </lineage>
</organism>
<reference evidence="3" key="1">
    <citation type="submission" date="2020-05" db="EMBL/GenBank/DDBJ databases">
        <authorList>
            <person name="Chiriac C."/>
            <person name="Salcher M."/>
            <person name="Ghai R."/>
            <person name="Kavagutti S V."/>
        </authorList>
    </citation>
    <scope>NUCLEOTIDE SEQUENCE</scope>
</reference>
<dbReference type="SUPFAM" id="SSF69349">
    <property type="entry name" value="Phage fibre proteins"/>
    <property type="match status" value="1"/>
</dbReference>
<gene>
    <name evidence="3" type="ORF">UFOVP755_80</name>
</gene>
<dbReference type="Gene3D" id="2.40.50.230">
    <property type="entry name" value="Gp5 N-terminal domain"/>
    <property type="match status" value="1"/>
</dbReference>
<feature type="region of interest" description="Disordered" evidence="1">
    <location>
        <begin position="120"/>
        <end position="145"/>
    </location>
</feature>
<dbReference type="SUPFAM" id="SSF69255">
    <property type="entry name" value="gp5 N-terminal domain-like"/>
    <property type="match status" value="1"/>
</dbReference>
<evidence type="ECO:0000259" key="2">
    <source>
        <dbReference type="Pfam" id="PF04717"/>
    </source>
</evidence>
<dbReference type="InterPro" id="IPR006531">
    <property type="entry name" value="Gp5/Vgr_OB"/>
</dbReference>
<evidence type="ECO:0000313" key="3">
    <source>
        <dbReference type="EMBL" id="CAB5226175.1"/>
    </source>
</evidence>
<evidence type="ECO:0000256" key="1">
    <source>
        <dbReference type="SAM" id="MobiDB-lite"/>
    </source>
</evidence>
<dbReference type="Pfam" id="PF04717">
    <property type="entry name" value="Phage_base_V"/>
    <property type="match status" value="1"/>
</dbReference>
<sequence length="471" mass="50256">MARFTKGLMTYKQEEYETKQYGIFAGVVKDTNDPLKFGRVKVFCPSIYADQLSPWCTPCFPGGMGMESGFVIIPRLETYVWVTFEAGDVSAPIYLGGFAVETPIGRNSDNSIVENDIKHQTNSSPLPTHSQAIPQGSDVSSIHTTGATLPPSFNSSYGSNIVFKTPSGNMIELDDTDGYERISLKHNTDSLMEIRNDGTINTVSTGNQYQYVAGVLNQKIEKDKIVDTNMSLFETVNGNVVKNYLSNYSLNIGEDFFLSVFSGDENKVCNSLTHTVNGSSITSTLGDLEFSSGGSFNLAGANSLNLFSIANTTIFSSNSLDITGLTKSISIKGSNGIAELNASDRTNLISYGVECIANPQTLTQQVFLGNTTLPSASRVGPTVIPLLKEGVVMGTQLQIMLTAVIQAISTYAKLLSAGGNAPGLGLPDPTLAAANIALTVALDTITALYLTPIPPSGNPLFASDSVFVSKK</sequence>
<protein>
    <recommendedName>
        <fullName evidence="2">Gp5/Type VI secretion system Vgr protein OB-fold domain-containing protein</fullName>
    </recommendedName>
</protein>
<dbReference type="EMBL" id="LR798356">
    <property type="protein sequence ID" value="CAB5226175.1"/>
    <property type="molecule type" value="Genomic_DNA"/>
</dbReference>
<name>A0A6J7X597_9CAUD</name>
<dbReference type="InterPro" id="IPR037026">
    <property type="entry name" value="Vgr_OB-fold_dom_sf"/>
</dbReference>
<dbReference type="Gene3D" id="3.10.450.190">
    <property type="match status" value="1"/>
</dbReference>
<proteinExistence type="predicted"/>
<accession>A0A6J7X597</accession>
<feature type="domain" description="Gp5/Type VI secretion system Vgr protein OB-fold" evidence="2">
    <location>
        <begin position="25"/>
        <end position="98"/>
    </location>
</feature>